<dbReference type="Proteomes" id="UP000465785">
    <property type="component" value="Chromosome"/>
</dbReference>
<feature type="region of interest" description="Disordered" evidence="1">
    <location>
        <begin position="1"/>
        <end position="22"/>
    </location>
</feature>
<dbReference type="KEGG" id="mgau:MGALJ_16130"/>
<sequence length="70" mass="7752">MSADGSAIEFTPPPDGPPPIRLPQDRVFSREYGVRLKSAVSADFFRRLLADRGFEIEGPATGNSFTARRR</sequence>
<dbReference type="EMBL" id="AP022601">
    <property type="protein sequence ID" value="BBY91944.1"/>
    <property type="molecule type" value="Genomic_DNA"/>
</dbReference>
<name>A0A9W4FEH8_9MYCO</name>
<reference evidence="2 3" key="1">
    <citation type="journal article" date="2019" name="Emerg. Microbes Infect.">
        <title>Comprehensive subspecies identification of 175 nontuberculous mycobacteria species based on 7547 genomic profiles.</title>
        <authorList>
            <person name="Matsumoto Y."/>
            <person name="Kinjo T."/>
            <person name="Motooka D."/>
            <person name="Nabeya D."/>
            <person name="Jung N."/>
            <person name="Uechi K."/>
            <person name="Horii T."/>
            <person name="Iida T."/>
            <person name="Fujita J."/>
            <person name="Nakamura S."/>
        </authorList>
    </citation>
    <scope>NUCLEOTIDE SEQUENCE [LARGE SCALE GENOMIC DNA]</scope>
    <source>
        <strain evidence="2 3">JCM 6399</strain>
    </source>
</reference>
<evidence type="ECO:0000313" key="2">
    <source>
        <dbReference type="EMBL" id="BBY91944.1"/>
    </source>
</evidence>
<gene>
    <name evidence="2" type="ORF">MGALJ_16130</name>
</gene>
<feature type="compositionally biased region" description="Pro residues" evidence="1">
    <location>
        <begin position="11"/>
        <end position="21"/>
    </location>
</feature>
<proteinExistence type="predicted"/>
<keyword evidence="3" id="KW-1185">Reference proteome</keyword>
<evidence type="ECO:0000256" key="1">
    <source>
        <dbReference type="SAM" id="MobiDB-lite"/>
    </source>
</evidence>
<dbReference type="AlphaFoldDB" id="A0A9W4FEH8"/>
<evidence type="ECO:0000313" key="3">
    <source>
        <dbReference type="Proteomes" id="UP000465785"/>
    </source>
</evidence>
<organism evidence="2 3">
    <name type="scientific">Mycobacterium gallinarum</name>
    <dbReference type="NCBI Taxonomy" id="39689"/>
    <lineage>
        <taxon>Bacteria</taxon>
        <taxon>Bacillati</taxon>
        <taxon>Actinomycetota</taxon>
        <taxon>Actinomycetes</taxon>
        <taxon>Mycobacteriales</taxon>
        <taxon>Mycobacteriaceae</taxon>
        <taxon>Mycobacterium</taxon>
    </lineage>
</organism>
<accession>A0A9W4FEH8</accession>
<protein>
    <submittedName>
        <fullName evidence="2">Uncharacterized protein</fullName>
    </submittedName>
</protein>